<dbReference type="RefSeq" id="WP_231443485.1">
    <property type="nucleotide sequence ID" value="NZ_JAJOMB010000009.1"/>
</dbReference>
<evidence type="ECO:0000313" key="2">
    <source>
        <dbReference type="EMBL" id="MCD5312847.1"/>
    </source>
</evidence>
<keyword evidence="3" id="KW-1185">Reference proteome</keyword>
<evidence type="ECO:0000313" key="3">
    <source>
        <dbReference type="Proteomes" id="UP001138997"/>
    </source>
</evidence>
<gene>
    <name evidence="2" type="ORF">LR394_18220</name>
</gene>
<protein>
    <submittedName>
        <fullName evidence="2">Uncharacterized protein</fullName>
    </submittedName>
</protein>
<dbReference type="AlphaFoldDB" id="A0A9X1ND92"/>
<comment type="caution">
    <text evidence="2">The sequence shown here is derived from an EMBL/GenBank/DDBJ whole genome shotgun (WGS) entry which is preliminary data.</text>
</comment>
<dbReference type="EMBL" id="JAJOMB010000009">
    <property type="protein sequence ID" value="MCD5312847.1"/>
    <property type="molecule type" value="Genomic_DNA"/>
</dbReference>
<feature type="compositionally biased region" description="Polar residues" evidence="1">
    <location>
        <begin position="77"/>
        <end position="86"/>
    </location>
</feature>
<feature type="compositionally biased region" description="Basic and acidic residues" evidence="1">
    <location>
        <begin position="28"/>
        <end position="46"/>
    </location>
</feature>
<name>A0A9X1ND92_9ACTN</name>
<evidence type="ECO:0000256" key="1">
    <source>
        <dbReference type="SAM" id="MobiDB-lite"/>
    </source>
</evidence>
<organism evidence="2 3">
    <name type="scientific">Kineosporia babensis</name>
    <dbReference type="NCBI Taxonomy" id="499548"/>
    <lineage>
        <taxon>Bacteria</taxon>
        <taxon>Bacillati</taxon>
        <taxon>Actinomycetota</taxon>
        <taxon>Actinomycetes</taxon>
        <taxon>Kineosporiales</taxon>
        <taxon>Kineosporiaceae</taxon>
        <taxon>Kineosporia</taxon>
    </lineage>
</organism>
<feature type="region of interest" description="Disordered" evidence="1">
    <location>
        <begin position="1"/>
        <end position="86"/>
    </location>
</feature>
<proteinExistence type="predicted"/>
<sequence>MANDKTEGLIDPQGVNEGTQDEGATKNPTEDVRCGGDVSKAPDRRQGMIGYPDEKSDEELTGGPLGEEPAPHRKDGTSNQDVGLMD</sequence>
<accession>A0A9X1ND92</accession>
<dbReference type="Proteomes" id="UP001138997">
    <property type="component" value="Unassembled WGS sequence"/>
</dbReference>
<reference evidence="2" key="1">
    <citation type="submission" date="2021-11" db="EMBL/GenBank/DDBJ databases">
        <title>Streptomyces corallinus and Kineosporia corallina sp. nov., two new coral-derived marine actinobacteria.</title>
        <authorList>
            <person name="Buangrab K."/>
            <person name="Sutthacheep M."/>
            <person name="Yeemin T."/>
            <person name="Harunari E."/>
            <person name="Igarashi Y."/>
            <person name="Sripreechasak P."/>
            <person name="Kanchanasin P."/>
            <person name="Tanasupawat S."/>
            <person name="Phongsopitanun W."/>
        </authorList>
    </citation>
    <scope>NUCLEOTIDE SEQUENCE</scope>
    <source>
        <strain evidence="2">JCM 31032</strain>
    </source>
</reference>